<dbReference type="SUPFAM" id="SSF160148">
    <property type="entry name" value="CPE0013-like"/>
    <property type="match status" value="1"/>
</dbReference>
<evidence type="ECO:0000313" key="1">
    <source>
        <dbReference type="EMBL" id="MBS7526648.1"/>
    </source>
</evidence>
<gene>
    <name evidence="1" type="ORF">KHM83_08165</name>
</gene>
<organism evidence="1 2">
    <name type="scientific">Fusibacter paucivorans</name>
    <dbReference type="NCBI Taxonomy" id="76009"/>
    <lineage>
        <taxon>Bacteria</taxon>
        <taxon>Bacillati</taxon>
        <taxon>Bacillota</taxon>
        <taxon>Clostridia</taxon>
        <taxon>Eubacteriales</taxon>
        <taxon>Eubacteriales Family XII. Incertae Sedis</taxon>
        <taxon>Fusibacter</taxon>
    </lineage>
</organism>
<dbReference type="RefSeq" id="WP_213236510.1">
    <property type="nucleotide sequence ID" value="NZ_JAHBCL010000012.1"/>
</dbReference>
<sequence>MKSIHVNEIVCTLCATHCKISIELDGPGGKIKNVYGSRCSRGYDYISQCRSDQPCMIPTSVRVNSHTCERLPVNSDAPLPKNKISDAMMVIRNVEVTPPVKSGEIIIENILNTGVNIISTKSLLG</sequence>
<dbReference type="InterPro" id="IPR012460">
    <property type="entry name" value="DUF1667"/>
</dbReference>
<keyword evidence="2" id="KW-1185">Reference proteome</keyword>
<name>A0ABS5PNA9_9FIRM</name>
<dbReference type="Gene3D" id="3.10.530.10">
    <property type="entry name" value="CPE0013-like"/>
    <property type="match status" value="1"/>
</dbReference>
<dbReference type="Proteomes" id="UP000746471">
    <property type="component" value="Unassembled WGS sequence"/>
</dbReference>
<dbReference type="Pfam" id="PF07892">
    <property type="entry name" value="DUF1667"/>
    <property type="match status" value="1"/>
</dbReference>
<reference evidence="1 2" key="1">
    <citation type="submission" date="2021-05" db="EMBL/GenBank/DDBJ databases">
        <title>Fusibacter ferrireducens sp. nov., an anaerobic, sulfur- and Fe-reducing bacterium isolated from the mangrove sediment.</title>
        <authorList>
            <person name="Qiu D."/>
        </authorList>
    </citation>
    <scope>NUCLEOTIDE SEQUENCE [LARGE SCALE GENOMIC DNA]</scope>
    <source>
        <strain evidence="1 2">DSM 12116</strain>
    </source>
</reference>
<protein>
    <submittedName>
        <fullName evidence="1">DUF1667 domain-containing protein</fullName>
    </submittedName>
</protein>
<dbReference type="PANTHER" id="PTHR39450">
    <property type="entry name" value="MOLYBDOPTERIN OXIDOREDUCTASE, 4FE-4S CLUSTER-BINDING SUBUNIT"/>
    <property type="match status" value="1"/>
</dbReference>
<accession>A0ABS5PNA9</accession>
<evidence type="ECO:0000313" key="2">
    <source>
        <dbReference type="Proteomes" id="UP000746471"/>
    </source>
</evidence>
<proteinExistence type="predicted"/>
<dbReference type="EMBL" id="JAHBCL010000012">
    <property type="protein sequence ID" value="MBS7526648.1"/>
    <property type="molecule type" value="Genomic_DNA"/>
</dbReference>
<comment type="caution">
    <text evidence="1">The sequence shown here is derived from an EMBL/GenBank/DDBJ whole genome shotgun (WGS) entry which is preliminary data.</text>
</comment>
<dbReference type="InterPro" id="IPR036593">
    <property type="entry name" value="CPE0013-like_sf"/>
</dbReference>
<dbReference type="PANTHER" id="PTHR39450:SF1">
    <property type="entry name" value="DUF1667 DOMAIN-CONTAINING PROTEIN"/>
    <property type="match status" value="1"/>
</dbReference>